<dbReference type="Pfam" id="PF00789">
    <property type="entry name" value="UBX"/>
    <property type="match status" value="1"/>
</dbReference>
<dbReference type="RefSeq" id="XP_001744166.1">
    <property type="nucleotide sequence ID" value="XM_001744114.1"/>
</dbReference>
<gene>
    <name evidence="3" type="ORF">MONBRDRAFT_36394</name>
</gene>
<dbReference type="InParanoid" id="A9UVC5"/>
<accession>A9UVC5</accession>
<organism evidence="3 4">
    <name type="scientific">Monosiga brevicollis</name>
    <name type="common">Choanoflagellate</name>
    <dbReference type="NCBI Taxonomy" id="81824"/>
    <lineage>
        <taxon>Eukaryota</taxon>
        <taxon>Choanoflagellata</taxon>
        <taxon>Craspedida</taxon>
        <taxon>Salpingoecidae</taxon>
        <taxon>Monosiga</taxon>
    </lineage>
</organism>
<dbReference type="InterPro" id="IPR029071">
    <property type="entry name" value="Ubiquitin-like_domsf"/>
</dbReference>
<dbReference type="STRING" id="81824.A9UVC5"/>
<evidence type="ECO:0000313" key="4">
    <source>
        <dbReference type="Proteomes" id="UP000001357"/>
    </source>
</evidence>
<feature type="compositionally biased region" description="Basic and acidic residues" evidence="1">
    <location>
        <begin position="97"/>
        <end position="185"/>
    </location>
</feature>
<feature type="domain" description="UBX" evidence="2">
    <location>
        <begin position="196"/>
        <end position="274"/>
    </location>
</feature>
<dbReference type="SUPFAM" id="SSF54236">
    <property type="entry name" value="Ubiquitin-like"/>
    <property type="match status" value="1"/>
</dbReference>
<evidence type="ECO:0000313" key="3">
    <source>
        <dbReference type="EMBL" id="EDQ90869.1"/>
    </source>
</evidence>
<dbReference type="EMBL" id="CH991546">
    <property type="protein sequence ID" value="EDQ90869.1"/>
    <property type="molecule type" value="Genomic_DNA"/>
</dbReference>
<dbReference type="Gene3D" id="3.10.20.90">
    <property type="entry name" value="Phosphatidylinositol 3-kinase Catalytic Subunit, Chain A, domain 1"/>
    <property type="match status" value="1"/>
</dbReference>
<evidence type="ECO:0000259" key="2">
    <source>
        <dbReference type="PROSITE" id="PS50033"/>
    </source>
</evidence>
<sequence length="360" mass="39408">MEWQSDVAPAVQAAKEKQAVLAVFLEVPGAGPGPSISFVSTGESALVAVLPAPVSCEALRKHLYVVTGRVVPAKAPEASAPATGASVQEKLAAARARRVEDERRQAREQELARREAGKEMGKLRQEHEERQLAEAAKERRQDKEREAERLKKVREQIEADRARRKAEHEQFKQQKEEERQQRVAERQAQADLRRRNVADEARVAIRLPDGATHKLSLSKDARLQDLHQRVAAEYLPDTAFYFLQTYPTRNFTLAQDGAKSLADLELMRAQLIVKLERGQNGAAASSAGSGAGVHRQPNVCEVIVAAIRAFFAPPTPAAPGAVSTSASRPRAQHPPSGVYMVLLGWSDYGPFINGGVACDP</sequence>
<dbReference type="PROSITE" id="PS50033">
    <property type="entry name" value="UBX"/>
    <property type="match status" value="1"/>
</dbReference>
<keyword evidence="4" id="KW-1185">Reference proteome</keyword>
<evidence type="ECO:0000256" key="1">
    <source>
        <dbReference type="SAM" id="MobiDB-lite"/>
    </source>
</evidence>
<dbReference type="AlphaFoldDB" id="A9UVC5"/>
<dbReference type="PANTHER" id="PTHR46424">
    <property type="entry name" value="UBX DOMAIN-CONTAINING PROTEIN 4"/>
    <property type="match status" value="1"/>
</dbReference>
<dbReference type="CDD" id="cd01767">
    <property type="entry name" value="UBX"/>
    <property type="match status" value="1"/>
</dbReference>
<dbReference type="GO" id="GO:0036503">
    <property type="term" value="P:ERAD pathway"/>
    <property type="evidence" value="ECO:0000318"/>
    <property type="project" value="GO_Central"/>
</dbReference>
<reference evidence="3 4" key="1">
    <citation type="journal article" date="2008" name="Nature">
        <title>The genome of the choanoflagellate Monosiga brevicollis and the origin of metazoans.</title>
        <authorList>
            <consortium name="JGI Sequencing"/>
            <person name="King N."/>
            <person name="Westbrook M.J."/>
            <person name="Young S.L."/>
            <person name="Kuo A."/>
            <person name="Abedin M."/>
            <person name="Chapman J."/>
            <person name="Fairclough S."/>
            <person name="Hellsten U."/>
            <person name="Isogai Y."/>
            <person name="Letunic I."/>
            <person name="Marr M."/>
            <person name="Pincus D."/>
            <person name="Putnam N."/>
            <person name="Rokas A."/>
            <person name="Wright K.J."/>
            <person name="Zuzow R."/>
            <person name="Dirks W."/>
            <person name="Good M."/>
            <person name="Goodstein D."/>
            <person name="Lemons D."/>
            <person name="Li W."/>
            <person name="Lyons J.B."/>
            <person name="Morris A."/>
            <person name="Nichols S."/>
            <person name="Richter D.J."/>
            <person name="Salamov A."/>
            <person name="Bork P."/>
            <person name="Lim W.A."/>
            <person name="Manning G."/>
            <person name="Miller W.T."/>
            <person name="McGinnis W."/>
            <person name="Shapiro H."/>
            <person name="Tjian R."/>
            <person name="Grigoriev I.V."/>
            <person name="Rokhsar D."/>
        </authorList>
    </citation>
    <scope>NUCLEOTIDE SEQUENCE [LARGE SCALE GENOMIC DNA]</scope>
    <source>
        <strain evidence="4">MX1 / ATCC 50154</strain>
    </source>
</reference>
<protein>
    <recommendedName>
        <fullName evidence="2">UBX domain-containing protein</fullName>
    </recommendedName>
</protein>
<dbReference type="eggNOG" id="KOG2507">
    <property type="taxonomic scope" value="Eukaryota"/>
</dbReference>
<proteinExistence type="predicted"/>
<dbReference type="KEGG" id="mbr:MONBRDRAFT_36394"/>
<dbReference type="GeneID" id="5889419"/>
<dbReference type="InterPro" id="IPR001012">
    <property type="entry name" value="UBX_dom"/>
</dbReference>
<name>A9UVC5_MONBE</name>
<dbReference type="Proteomes" id="UP000001357">
    <property type="component" value="Unassembled WGS sequence"/>
</dbReference>
<dbReference type="PANTHER" id="PTHR46424:SF1">
    <property type="entry name" value="UBX DOMAIN-CONTAINING PROTEIN 4"/>
    <property type="match status" value="1"/>
</dbReference>
<dbReference type="GO" id="GO:0005783">
    <property type="term" value="C:endoplasmic reticulum"/>
    <property type="evidence" value="ECO:0000318"/>
    <property type="project" value="GO_Central"/>
</dbReference>
<feature type="region of interest" description="Disordered" evidence="1">
    <location>
        <begin position="96"/>
        <end position="194"/>
    </location>
</feature>